<gene>
    <name evidence="1" type="ORF">UCCLBBS449_1600</name>
    <name evidence="2" type="ORF">UCCLBBS449_1672</name>
</gene>
<accession>A0A5B7Y0K2</accession>
<proteinExistence type="predicted"/>
<evidence type="ECO:0000313" key="1">
    <source>
        <dbReference type="EMBL" id="QCZ53535.1"/>
    </source>
</evidence>
<dbReference type="RefSeq" id="WP_139592660.1">
    <property type="nucleotide sequence ID" value="NZ_CP031198.1"/>
</dbReference>
<protein>
    <submittedName>
        <fullName evidence="1">Uncharacterized protein</fullName>
    </submittedName>
</protein>
<dbReference type="EMBL" id="CP031198">
    <property type="protein sequence ID" value="QCZ53607.1"/>
    <property type="molecule type" value="Genomic_DNA"/>
</dbReference>
<dbReference type="EMBL" id="CP031198">
    <property type="protein sequence ID" value="QCZ53535.1"/>
    <property type="molecule type" value="Genomic_DNA"/>
</dbReference>
<evidence type="ECO:0000313" key="3">
    <source>
        <dbReference type="Proteomes" id="UP000307074"/>
    </source>
</evidence>
<evidence type="ECO:0000313" key="2">
    <source>
        <dbReference type="EMBL" id="QCZ53607.1"/>
    </source>
</evidence>
<organism evidence="1 3">
    <name type="scientific">Levilactobacillus brevis</name>
    <name type="common">Lactobacillus brevis</name>
    <dbReference type="NCBI Taxonomy" id="1580"/>
    <lineage>
        <taxon>Bacteria</taxon>
        <taxon>Bacillati</taxon>
        <taxon>Bacillota</taxon>
        <taxon>Bacilli</taxon>
        <taxon>Lactobacillales</taxon>
        <taxon>Lactobacillaceae</taxon>
        <taxon>Levilactobacillus</taxon>
    </lineage>
</organism>
<reference evidence="1 3" key="1">
    <citation type="submission" date="2018-07" db="EMBL/GenBank/DDBJ databases">
        <authorList>
            <person name="Feyereisen M."/>
        </authorList>
    </citation>
    <scope>NUCLEOTIDE SEQUENCE [LARGE SCALE GENOMIC DNA]</scope>
    <source>
        <strain evidence="1 3">UCCLBBS449</strain>
    </source>
</reference>
<dbReference type="Proteomes" id="UP000307074">
    <property type="component" value="Chromosome"/>
</dbReference>
<sequence length="144" mass="16782">MNKVEMKKQIEILQSNKLNSIQSLALFSGFSYQIILDKNLFTHNKDLEGFINAVYLDPHRINHYRPYLYSSRTLLGARLSKLIILNFSPDDIALALLKIINIFEDVFGSTWLSQKRTRKIDESYIDASLSAWIKETRLRSKNDE</sequence>
<name>A0A5B7Y0K2_LEVBR</name>
<dbReference type="AlphaFoldDB" id="A0A5B7Y0K2"/>